<comment type="catalytic activity">
    <reaction evidence="5">
        <text>L-glutamate + NADP(+) + H2O = 2-oxoglutarate + NH4(+) + NADPH + H(+)</text>
        <dbReference type="Rhea" id="RHEA:11612"/>
        <dbReference type="ChEBI" id="CHEBI:15377"/>
        <dbReference type="ChEBI" id="CHEBI:15378"/>
        <dbReference type="ChEBI" id="CHEBI:16810"/>
        <dbReference type="ChEBI" id="CHEBI:28938"/>
        <dbReference type="ChEBI" id="CHEBI:29985"/>
        <dbReference type="ChEBI" id="CHEBI:57783"/>
        <dbReference type="ChEBI" id="CHEBI:58349"/>
        <dbReference type="EC" id="1.4.1.3"/>
    </reaction>
</comment>
<dbReference type="GO" id="GO:0005739">
    <property type="term" value="C:mitochondrion"/>
    <property type="evidence" value="ECO:0007669"/>
    <property type="project" value="TreeGrafter"/>
</dbReference>
<sequence length="626" mass="70860">MACKNTKILNSFAQTTSYSTYEIPERYRNSFYLANAALFDQANWFLHRAYEICFPRLVSRLKDRQKMLTDSEANKKVMTAVHLLDQCNSIIDVRFPIDRENGKKEIIRGFRAQHGLFSGFDTCLGGLRMKEDVTRDQMKGLAMVSTYKHSCMGIRLAGAHGGIKIDPKQYTELELQRIVKKYAAELYTKGFCDGLTDVIEPDVNVGAREMAWIASIFPANLHRLFLEKVMVAGKPTEMGGIDNYPRMASQGIFFALDHFINNDKILEQINMTKGLEQKTFIIQGLGKLGSALAKFLENCGAVCVGVKEHDGYVYDAEGVDIQGMIRHRNQLGTIQNFTNVKPIASDEIFKEHCDILILAAQQKGLICYVADKVKAKIIVEAANCSITPTAHRILMGRSKLVLPDIYVSSGHSVASYIEYLFAWRKAKKDLPVLRHLYKHILTTFNVTKKTRQVVSSATTQKIIDCDMKPDILTYAIEHVMSETGNELLEIAKDYKLDLDLRTAGYIKSIQSIHNSICELKKLMRYSSSKIIFRCLVVNILLLVVQVLEVLQILEILLVLGVQWDNLLTHLVRWDNLLALEDVLLVLVALWDSRLVFEAAHLILEVQWDNLSVPEVALLARLVLVVR</sequence>
<comment type="catalytic activity">
    <reaction evidence="4">
        <text>L-glutamate + NAD(+) + H2O = 2-oxoglutarate + NH4(+) + NADH + H(+)</text>
        <dbReference type="Rhea" id="RHEA:15133"/>
        <dbReference type="ChEBI" id="CHEBI:15377"/>
        <dbReference type="ChEBI" id="CHEBI:15378"/>
        <dbReference type="ChEBI" id="CHEBI:16810"/>
        <dbReference type="ChEBI" id="CHEBI:28938"/>
        <dbReference type="ChEBI" id="CHEBI:29985"/>
        <dbReference type="ChEBI" id="CHEBI:57540"/>
        <dbReference type="ChEBI" id="CHEBI:57945"/>
        <dbReference type="EC" id="1.4.1.3"/>
    </reaction>
</comment>
<accession>A0A8J6H325</accession>
<dbReference type="InterPro" id="IPR036291">
    <property type="entry name" value="NAD(P)-bd_dom_sf"/>
</dbReference>
<reference evidence="9" key="1">
    <citation type="journal article" date="2020" name="J Insects Food Feed">
        <title>The yellow mealworm (Tenebrio molitor) genome: a resource for the emerging insects as food and feed industry.</title>
        <authorList>
            <person name="Eriksson T."/>
            <person name="Andere A."/>
            <person name="Kelstrup H."/>
            <person name="Emery V."/>
            <person name="Picard C."/>
        </authorList>
    </citation>
    <scope>NUCLEOTIDE SEQUENCE</scope>
    <source>
        <strain evidence="9">Stoneville</strain>
        <tissue evidence="9">Whole head</tissue>
    </source>
</reference>
<keyword evidence="3 6" id="KW-0560">Oxidoreductase</keyword>
<evidence type="ECO:0000313" key="9">
    <source>
        <dbReference type="EMBL" id="KAH0807289.1"/>
    </source>
</evidence>
<dbReference type="Pfam" id="PF02812">
    <property type="entry name" value="ELFV_dehydrog_N"/>
    <property type="match status" value="1"/>
</dbReference>
<dbReference type="GO" id="GO:0006538">
    <property type="term" value="P:L-glutamate catabolic process"/>
    <property type="evidence" value="ECO:0007669"/>
    <property type="project" value="TreeGrafter"/>
</dbReference>
<keyword evidence="10" id="KW-1185">Reference proteome</keyword>
<name>A0A8J6H325_TENMO</name>
<gene>
    <name evidence="9" type="ORF">GEV33_015502</name>
    <name evidence="8" type="ORF">GEV33_015508</name>
</gene>
<evidence type="ECO:0000259" key="7">
    <source>
        <dbReference type="SMART" id="SM00839"/>
    </source>
</evidence>
<dbReference type="EMBL" id="JABDTM020030856">
    <property type="protein sequence ID" value="KAH0807289.1"/>
    <property type="molecule type" value="Genomic_DNA"/>
</dbReference>
<dbReference type="PANTHER" id="PTHR11606">
    <property type="entry name" value="GLUTAMATE DEHYDROGENASE"/>
    <property type="match status" value="1"/>
</dbReference>
<dbReference type="InterPro" id="IPR046346">
    <property type="entry name" value="Aminoacid_DH-like_N_sf"/>
</dbReference>
<dbReference type="GO" id="GO:0004352">
    <property type="term" value="F:glutamate dehydrogenase (NAD+) activity"/>
    <property type="evidence" value="ECO:0007669"/>
    <property type="project" value="TreeGrafter"/>
</dbReference>
<evidence type="ECO:0000313" key="8">
    <source>
        <dbReference type="EMBL" id="KAH0807283.1"/>
    </source>
</evidence>
<dbReference type="InterPro" id="IPR006097">
    <property type="entry name" value="Glu/Leu/Phe/Val/Trp_DH_dimer"/>
</dbReference>
<evidence type="ECO:0000256" key="1">
    <source>
        <dbReference type="ARBA" id="ARBA00006382"/>
    </source>
</evidence>
<dbReference type="InterPro" id="IPR006095">
    <property type="entry name" value="Glu/Leu/Phe/Val/Trp_DH"/>
</dbReference>
<dbReference type="Gene3D" id="3.40.50.720">
    <property type="entry name" value="NAD(P)-binding Rossmann-like Domain"/>
    <property type="match status" value="1"/>
</dbReference>
<feature type="domain" description="Glutamate/phenylalanine/leucine/valine/L-tryptophan dehydrogenase C-terminal" evidence="7">
    <location>
        <begin position="241"/>
        <end position="520"/>
    </location>
</feature>
<dbReference type="Gene3D" id="3.40.50.10860">
    <property type="entry name" value="Leucine Dehydrogenase, chain A, domain 1"/>
    <property type="match status" value="1"/>
</dbReference>
<dbReference type="EMBL" id="JABDTM020030862">
    <property type="protein sequence ID" value="KAH0807283.1"/>
    <property type="molecule type" value="Genomic_DNA"/>
</dbReference>
<protein>
    <recommendedName>
        <fullName evidence="2">glutamate dehydrogenase [NAD(P)(+)]</fullName>
        <ecNumber evidence="2">1.4.1.3</ecNumber>
    </recommendedName>
</protein>
<dbReference type="SUPFAM" id="SSF51735">
    <property type="entry name" value="NAD(P)-binding Rossmann-fold domains"/>
    <property type="match status" value="1"/>
</dbReference>
<evidence type="ECO:0000256" key="2">
    <source>
        <dbReference type="ARBA" id="ARBA00012889"/>
    </source>
</evidence>
<evidence type="ECO:0000256" key="6">
    <source>
        <dbReference type="RuleBase" id="RU004417"/>
    </source>
</evidence>
<comment type="caution">
    <text evidence="9">The sequence shown here is derived from an EMBL/GenBank/DDBJ whole genome shotgun (WGS) entry which is preliminary data.</text>
</comment>
<proteinExistence type="inferred from homology"/>
<comment type="similarity">
    <text evidence="1 6">Belongs to the Glu/Leu/Phe/Val dehydrogenases family.</text>
</comment>
<evidence type="ECO:0000256" key="5">
    <source>
        <dbReference type="ARBA" id="ARBA00048577"/>
    </source>
</evidence>
<dbReference type="SMART" id="SM00839">
    <property type="entry name" value="ELFV_dehydrog"/>
    <property type="match status" value="1"/>
</dbReference>
<evidence type="ECO:0000313" key="10">
    <source>
        <dbReference type="Proteomes" id="UP000719412"/>
    </source>
</evidence>
<dbReference type="InterPro" id="IPR006096">
    <property type="entry name" value="Glu/Leu/Phe/Val/Trp_DH_C"/>
</dbReference>
<dbReference type="SUPFAM" id="SSF53223">
    <property type="entry name" value="Aminoacid dehydrogenase-like, N-terminal domain"/>
    <property type="match status" value="1"/>
</dbReference>
<organism evidence="9 10">
    <name type="scientific">Tenebrio molitor</name>
    <name type="common">Yellow mealworm beetle</name>
    <dbReference type="NCBI Taxonomy" id="7067"/>
    <lineage>
        <taxon>Eukaryota</taxon>
        <taxon>Metazoa</taxon>
        <taxon>Ecdysozoa</taxon>
        <taxon>Arthropoda</taxon>
        <taxon>Hexapoda</taxon>
        <taxon>Insecta</taxon>
        <taxon>Pterygota</taxon>
        <taxon>Neoptera</taxon>
        <taxon>Endopterygota</taxon>
        <taxon>Coleoptera</taxon>
        <taxon>Polyphaga</taxon>
        <taxon>Cucujiformia</taxon>
        <taxon>Tenebrionidae</taxon>
        <taxon>Tenebrio</taxon>
    </lineage>
</organism>
<dbReference type="EC" id="1.4.1.3" evidence="2"/>
<dbReference type="Pfam" id="PF00208">
    <property type="entry name" value="ELFV_dehydrog"/>
    <property type="match status" value="1"/>
</dbReference>
<evidence type="ECO:0000256" key="4">
    <source>
        <dbReference type="ARBA" id="ARBA00047867"/>
    </source>
</evidence>
<dbReference type="Proteomes" id="UP000719412">
    <property type="component" value="Unassembled WGS sequence"/>
</dbReference>
<dbReference type="PANTHER" id="PTHR11606:SF13">
    <property type="entry name" value="GLUTAMATE DEHYDROGENASE 1, MITOCHONDRIAL"/>
    <property type="match status" value="1"/>
</dbReference>
<reference evidence="9" key="2">
    <citation type="submission" date="2021-08" db="EMBL/GenBank/DDBJ databases">
        <authorList>
            <person name="Eriksson T."/>
        </authorList>
    </citation>
    <scope>NUCLEOTIDE SEQUENCE</scope>
    <source>
        <strain evidence="9">Stoneville</strain>
        <tissue evidence="9">Whole head</tissue>
    </source>
</reference>
<evidence type="ECO:0000256" key="3">
    <source>
        <dbReference type="ARBA" id="ARBA00023002"/>
    </source>
</evidence>
<dbReference type="PRINTS" id="PR00082">
    <property type="entry name" value="GLFDHDRGNASE"/>
</dbReference>
<dbReference type="AlphaFoldDB" id="A0A8J6H325"/>